<reference evidence="3" key="1">
    <citation type="journal article" date="2019" name="Int. J. Syst. Evol. Microbiol.">
        <title>The Global Catalogue of Microorganisms (GCM) 10K type strain sequencing project: providing services to taxonomists for standard genome sequencing and annotation.</title>
        <authorList>
            <consortium name="The Broad Institute Genomics Platform"/>
            <consortium name="The Broad Institute Genome Sequencing Center for Infectious Disease"/>
            <person name="Wu L."/>
            <person name="Ma J."/>
        </authorList>
    </citation>
    <scope>NUCLEOTIDE SEQUENCE [LARGE SCALE GENOMIC DNA]</scope>
    <source>
        <strain evidence="3">JCM 30346</strain>
    </source>
</reference>
<comment type="caution">
    <text evidence="2">The sequence shown here is derived from an EMBL/GenBank/DDBJ whole genome shotgun (WGS) entry which is preliminary data.</text>
</comment>
<evidence type="ECO:0000259" key="1">
    <source>
        <dbReference type="PROSITE" id="PS50943"/>
    </source>
</evidence>
<dbReference type="SUPFAM" id="SSF47413">
    <property type="entry name" value="lambda repressor-like DNA-binding domains"/>
    <property type="match status" value="1"/>
</dbReference>
<dbReference type="EMBL" id="JBHSRF010000005">
    <property type="protein sequence ID" value="MFC6080489.1"/>
    <property type="molecule type" value="Genomic_DNA"/>
</dbReference>
<gene>
    <name evidence="2" type="ORF">ACFP1K_04925</name>
</gene>
<keyword evidence="3" id="KW-1185">Reference proteome</keyword>
<feature type="domain" description="HTH cro/C1-type" evidence="1">
    <location>
        <begin position="16"/>
        <end position="70"/>
    </location>
</feature>
<evidence type="ECO:0000313" key="2">
    <source>
        <dbReference type="EMBL" id="MFC6080489.1"/>
    </source>
</evidence>
<accession>A0ABW1NCU8</accession>
<protein>
    <submittedName>
        <fullName evidence="2">Helix-turn-helix domain-containing protein</fullName>
    </submittedName>
</protein>
<dbReference type="RefSeq" id="WP_380747319.1">
    <property type="nucleotide sequence ID" value="NZ_JBHSRF010000005.1"/>
</dbReference>
<name>A0ABW1NCU8_9ACTN</name>
<dbReference type="Pfam" id="PF19054">
    <property type="entry name" value="DUF5753"/>
    <property type="match status" value="1"/>
</dbReference>
<dbReference type="PROSITE" id="PS50943">
    <property type="entry name" value="HTH_CROC1"/>
    <property type="match status" value="1"/>
</dbReference>
<dbReference type="Pfam" id="PF13560">
    <property type="entry name" value="HTH_31"/>
    <property type="match status" value="1"/>
</dbReference>
<evidence type="ECO:0000313" key="3">
    <source>
        <dbReference type="Proteomes" id="UP001596137"/>
    </source>
</evidence>
<sequence length="284" mass="32008">MSHSPTVRRRRLSLALLQFRDAAGLNSKEAAKQLGWQPSKLTRIERNEWRKPTIGDVMDMLDLYGVKDERTRTAMTQLVRESNRRGWWEEEFQGILGGALVGLEWEAAEINSFEIVVVPGLLQTEAYAAAVFRGGRVLREEEITRRVAARLARQRILTREDPPSLAVVIDEAALRKHVGGHTVMRDQLQHLRQLAEAPNISLQVLPDAVGAHASMEGNFTILNYRAPKDDPSIVYVGIGVAGDLYLEQPEDVAHYREMYGYLRASALSAVDSVSYIEELIRHLK</sequence>
<dbReference type="SMART" id="SM00530">
    <property type="entry name" value="HTH_XRE"/>
    <property type="match status" value="1"/>
</dbReference>
<dbReference type="Proteomes" id="UP001596137">
    <property type="component" value="Unassembled WGS sequence"/>
</dbReference>
<dbReference type="InterPro" id="IPR001387">
    <property type="entry name" value="Cro/C1-type_HTH"/>
</dbReference>
<organism evidence="2 3">
    <name type="scientific">Sphaerisporangium aureirubrum</name>
    <dbReference type="NCBI Taxonomy" id="1544736"/>
    <lineage>
        <taxon>Bacteria</taxon>
        <taxon>Bacillati</taxon>
        <taxon>Actinomycetota</taxon>
        <taxon>Actinomycetes</taxon>
        <taxon>Streptosporangiales</taxon>
        <taxon>Streptosporangiaceae</taxon>
        <taxon>Sphaerisporangium</taxon>
    </lineage>
</organism>
<dbReference type="InterPro" id="IPR010982">
    <property type="entry name" value="Lambda_DNA-bd_dom_sf"/>
</dbReference>
<dbReference type="InterPro" id="IPR043917">
    <property type="entry name" value="DUF5753"/>
</dbReference>
<proteinExistence type="predicted"/>
<dbReference type="Gene3D" id="1.10.260.40">
    <property type="entry name" value="lambda repressor-like DNA-binding domains"/>
    <property type="match status" value="1"/>
</dbReference>